<evidence type="ECO:0000256" key="3">
    <source>
        <dbReference type="ARBA" id="ARBA00022676"/>
    </source>
</evidence>
<evidence type="ECO:0000256" key="4">
    <source>
        <dbReference type="ARBA" id="ARBA00022679"/>
    </source>
</evidence>
<accession>A0ABP1GC66</accession>
<keyword evidence="10" id="KW-1185">Reference proteome</keyword>
<dbReference type="Proteomes" id="UP001497392">
    <property type="component" value="Unassembled WGS sequence"/>
</dbReference>
<keyword evidence="6" id="KW-1133">Transmembrane helix</keyword>
<protein>
    <recommendedName>
        <fullName evidence="8">Glycosyltransferase family 92 protein</fullName>
        <ecNumber evidence="8">2.4.1.-</ecNumber>
    </recommendedName>
</protein>
<evidence type="ECO:0000313" key="10">
    <source>
        <dbReference type="Proteomes" id="UP001497392"/>
    </source>
</evidence>
<dbReference type="EMBL" id="CAXHTA020000021">
    <property type="protein sequence ID" value="CAL5229791.1"/>
    <property type="molecule type" value="Genomic_DNA"/>
</dbReference>
<keyword evidence="5" id="KW-0812">Transmembrane</keyword>
<proteinExistence type="inferred from homology"/>
<comment type="similarity">
    <text evidence="2 8">Belongs to the glycosyltransferase 92 family.</text>
</comment>
<organism evidence="9 10">
    <name type="scientific">Coccomyxa viridis</name>
    <dbReference type="NCBI Taxonomy" id="1274662"/>
    <lineage>
        <taxon>Eukaryota</taxon>
        <taxon>Viridiplantae</taxon>
        <taxon>Chlorophyta</taxon>
        <taxon>core chlorophytes</taxon>
        <taxon>Trebouxiophyceae</taxon>
        <taxon>Trebouxiophyceae incertae sedis</taxon>
        <taxon>Coccomyxaceae</taxon>
        <taxon>Coccomyxa</taxon>
    </lineage>
</organism>
<gene>
    <name evidence="9" type="primary">g13182</name>
    <name evidence="9" type="ORF">VP750_LOCUS11697</name>
</gene>
<name>A0ABP1GC66_9CHLO</name>
<reference evidence="9 10" key="1">
    <citation type="submission" date="2024-06" db="EMBL/GenBank/DDBJ databases">
        <authorList>
            <person name="Kraege A."/>
            <person name="Thomma B."/>
        </authorList>
    </citation>
    <scope>NUCLEOTIDE SEQUENCE [LARGE SCALE GENOMIC DNA]</scope>
</reference>
<comment type="caution">
    <text evidence="9">The sequence shown here is derived from an EMBL/GenBank/DDBJ whole genome shotgun (WGS) entry which is preliminary data.</text>
</comment>
<sequence length="377" mass="44106">MALQDLLEDTSRAVDIYSALRDPIKGSVRLYLEFFPVHPDNKKEDEPKPEVWAWEVLKGCVFSDHRNFSQTMEVPASKVQQMARPGNVWMECPTEEDSTFVKAQTFSGHLHAQIVRVETISTERTGAISACVAPLFSQRPDIHLWLHHYTQLGVNKFYMYVPRLHYHEPHTYEASHEVWETVRGFNFRHGETHTDPFHPFEHPLAEWRYYSPSNREGYFGQVLAYNECLMRSRYSYDYVMFLDVDEFIYLNATTMGRKGPVSLPSFLRHTFPRRTASLELVTYAYPKNCPASTVSAFAERHKLRDRDIIKHHVKVVARPKHVQEVFVHFVIAVDEGWQEKLRVKEEAAFLKHIIWFPPFYTNCRAYVYEDTGLSPGE</sequence>
<evidence type="ECO:0000256" key="1">
    <source>
        <dbReference type="ARBA" id="ARBA00004167"/>
    </source>
</evidence>
<dbReference type="PANTHER" id="PTHR21461:SF69">
    <property type="entry name" value="GLYCOSYLTRANSFERASE FAMILY 92 PROTEIN"/>
    <property type="match status" value="1"/>
</dbReference>
<dbReference type="Pfam" id="PF01697">
    <property type="entry name" value="Glyco_transf_92"/>
    <property type="match status" value="1"/>
</dbReference>
<keyword evidence="4 8" id="KW-0808">Transferase</keyword>
<dbReference type="PANTHER" id="PTHR21461">
    <property type="entry name" value="GLYCOSYLTRANSFERASE FAMILY 92 PROTEIN"/>
    <property type="match status" value="1"/>
</dbReference>
<evidence type="ECO:0000256" key="7">
    <source>
        <dbReference type="ARBA" id="ARBA00023136"/>
    </source>
</evidence>
<evidence type="ECO:0000313" key="9">
    <source>
        <dbReference type="EMBL" id="CAL5229791.1"/>
    </source>
</evidence>
<keyword evidence="3 8" id="KW-0328">Glycosyltransferase</keyword>
<evidence type="ECO:0000256" key="5">
    <source>
        <dbReference type="ARBA" id="ARBA00022692"/>
    </source>
</evidence>
<dbReference type="EC" id="2.4.1.-" evidence="8"/>
<evidence type="ECO:0000256" key="8">
    <source>
        <dbReference type="RuleBase" id="RU366017"/>
    </source>
</evidence>
<keyword evidence="7" id="KW-0472">Membrane</keyword>
<dbReference type="InterPro" id="IPR008166">
    <property type="entry name" value="Glyco_transf_92"/>
</dbReference>
<evidence type="ECO:0000256" key="2">
    <source>
        <dbReference type="ARBA" id="ARBA00007647"/>
    </source>
</evidence>
<comment type="subcellular location">
    <subcellularLocation>
        <location evidence="1">Membrane</location>
        <topology evidence="1">Single-pass membrane protein</topology>
    </subcellularLocation>
</comment>
<evidence type="ECO:0000256" key="6">
    <source>
        <dbReference type="ARBA" id="ARBA00022989"/>
    </source>
</evidence>